<keyword evidence="1" id="KW-1133">Transmembrane helix</keyword>
<proteinExistence type="predicted"/>
<dbReference type="AlphaFoldDB" id="A0A075FVT0"/>
<keyword evidence="1" id="KW-0472">Membrane</keyword>
<feature type="transmembrane region" description="Helical" evidence="1">
    <location>
        <begin position="76"/>
        <end position="97"/>
    </location>
</feature>
<name>A0A075FVT0_9EURY</name>
<accession>A0A075FVT0</accession>
<feature type="transmembrane region" description="Helical" evidence="1">
    <location>
        <begin position="6"/>
        <end position="24"/>
    </location>
</feature>
<dbReference type="EMBL" id="KF900404">
    <property type="protein sequence ID" value="AIE93767.1"/>
    <property type="molecule type" value="Genomic_DNA"/>
</dbReference>
<feature type="transmembrane region" description="Helical" evidence="1">
    <location>
        <begin position="36"/>
        <end position="56"/>
    </location>
</feature>
<organism evidence="2">
    <name type="scientific">uncultured marine group II/III euryarchaeote AD1000_39_H06</name>
    <dbReference type="NCBI Taxonomy" id="1457765"/>
    <lineage>
        <taxon>Archaea</taxon>
        <taxon>Methanobacteriati</taxon>
        <taxon>Methanobacteriota</taxon>
        <taxon>environmental samples</taxon>
    </lineage>
</organism>
<evidence type="ECO:0000313" key="2">
    <source>
        <dbReference type="EMBL" id="AIE93767.1"/>
    </source>
</evidence>
<keyword evidence="1" id="KW-0812">Transmembrane</keyword>
<evidence type="ECO:0000256" key="1">
    <source>
        <dbReference type="SAM" id="Phobius"/>
    </source>
</evidence>
<protein>
    <submittedName>
        <fullName evidence="2">Uncharacterized protein</fullName>
    </submittedName>
</protein>
<sequence length="116" mass="12451">MATVITASPLVGFSCMLALWLAVMSMKRFSEVSSRALPLALPLSVICPATMIRAIATAKPMATFLSSVVRSPKAVLSFSFCMCMAATMLLATSYQHLEHFGTLPIGRGSEYWADNG</sequence>
<reference evidence="2" key="1">
    <citation type="journal article" date="2014" name="Genome Biol. Evol.">
        <title>Pangenome evidence for extensive interdomain horizontal transfer affecting lineage core and shell genes in uncultured planktonic thaumarchaeota and euryarchaeota.</title>
        <authorList>
            <person name="Deschamps P."/>
            <person name="Zivanovic Y."/>
            <person name="Moreira D."/>
            <person name="Rodriguez-Valera F."/>
            <person name="Lopez-Garcia P."/>
        </authorList>
    </citation>
    <scope>NUCLEOTIDE SEQUENCE</scope>
</reference>